<comment type="similarity">
    <text evidence="7">Belongs to the GntP permease family.</text>
</comment>
<keyword evidence="10" id="KW-1185">Reference proteome</keyword>
<evidence type="ECO:0000256" key="4">
    <source>
        <dbReference type="ARBA" id="ARBA00022692"/>
    </source>
</evidence>
<comment type="subcellular location">
    <subcellularLocation>
        <location evidence="1">Cell membrane</location>
        <topology evidence="1">Multi-pass membrane protein</topology>
    </subcellularLocation>
</comment>
<dbReference type="PANTHER" id="PTHR30354">
    <property type="entry name" value="GNT FAMILY GLUCONATE TRANSPORTER"/>
    <property type="match status" value="1"/>
</dbReference>
<feature type="transmembrane region" description="Helical" evidence="8">
    <location>
        <begin position="54"/>
        <end position="76"/>
    </location>
</feature>
<dbReference type="RefSeq" id="WP_092981819.1">
    <property type="nucleotide sequence ID" value="NZ_FOYQ01000001.1"/>
</dbReference>
<feature type="transmembrane region" description="Helical" evidence="8">
    <location>
        <begin position="421"/>
        <end position="438"/>
    </location>
</feature>
<evidence type="ECO:0000256" key="6">
    <source>
        <dbReference type="ARBA" id="ARBA00023136"/>
    </source>
</evidence>
<feature type="transmembrane region" description="Helical" evidence="8">
    <location>
        <begin position="378"/>
        <end position="401"/>
    </location>
</feature>
<organism evidence="9 10">
    <name type="scientific">Robiginitalea myxolifaciens</name>
    <dbReference type="NCBI Taxonomy" id="400055"/>
    <lineage>
        <taxon>Bacteria</taxon>
        <taxon>Pseudomonadati</taxon>
        <taxon>Bacteroidota</taxon>
        <taxon>Flavobacteriia</taxon>
        <taxon>Flavobacteriales</taxon>
        <taxon>Flavobacteriaceae</taxon>
        <taxon>Robiginitalea</taxon>
    </lineage>
</organism>
<proteinExistence type="inferred from homology"/>
<accession>A0A1I6G975</accession>
<evidence type="ECO:0000313" key="9">
    <source>
        <dbReference type="EMBL" id="SFR38752.1"/>
    </source>
</evidence>
<dbReference type="GO" id="GO:0015128">
    <property type="term" value="F:gluconate transmembrane transporter activity"/>
    <property type="evidence" value="ECO:0007669"/>
    <property type="project" value="InterPro"/>
</dbReference>
<evidence type="ECO:0000256" key="7">
    <source>
        <dbReference type="ARBA" id="ARBA00049663"/>
    </source>
</evidence>
<dbReference type="GO" id="GO:0005886">
    <property type="term" value="C:plasma membrane"/>
    <property type="evidence" value="ECO:0007669"/>
    <property type="project" value="UniProtKB-SubCell"/>
</dbReference>
<keyword evidence="6 8" id="KW-0472">Membrane</keyword>
<dbReference type="OrthoDB" id="9787129at2"/>
<dbReference type="Proteomes" id="UP000199534">
    <property type="component" value="Unassembled WGS sequence"/>
</dbReference>
<feature type="transmembrane region" description="Helical" evidence="8">
    <location>
        <begin position="174"/>
        <end position="193"/>
    </location>
</feature>
<dbReference type="InterPro" id="IPR003474">
    <property type="entry name" value="Glcn_transporter"/>
</dbReference>
<dbReference type="PANTHER" id="PTHR30354:SF22">
    <property type="entry name" value="HIGH-AFFINITY GLUCONATE TRANSPORTER"/>
    <property type="match status" value="1"/>
</dbReference>
<evidence type="ECO:0000256" key="1">
    <source>
        <dbReference type="ARBA" id="ARBA00004651"/>
    </source>
</evidence>
<keyword evidence="5 8" id="KW-1133">Transmembrane helix</keyword>
<feature type="transmembrane region" description="Helical" evidence="8">
    <location>
        <begin position="259"/>
        <end position="280"/>
    </location>
</feature>
<keyword evidence="2" id="KW-0813">Transport</keyword>
<evidence type="ECO:0000256" key="2">
    <source>
        <dbReference type="ARBA" id="ARBA00022448"/>
    </source>
</evidence>
<evidence type="ECO:0000256" key="3">
    <source>
        <dbReference type="ARBA" id="ARBA00022475"/>
    </source>
</evidence>
<feature type="transmembrane region" description="Helical" evidence="8">
    <location>
        <begin position="345"/>
        <end position="366"/>
    </location>
</feature>
<name>A0A1I6G975_9FLAO</name>
<dbReference type="AlphaFoldDB" id="A0A1I6G975"/>
<feature type="transmembrane region" description="Helical" evidence="8">
    <location>
        <begin position="225"/>
        <end position="247"/>
    </location>
</feature>
<feature type="transmembrane region" description="Helical" evidence="8">
    <location>
        <begin position="96"/>
        <end position="129"/>
    </location>
</feature>
<gene>
    <name evidence="9" type="ORF">SAMN04490243_1433</name>
</gene>
<sequence>MPILIVAGGILLLFLLIARFKLNAFLAFIIVSLGVGLAQGLSIPDLIDAIKQGIGDILGSLILILGLGAMLGKLVADSGAAQRITSVLVDRFGKKNVQWAVVLTGFIVGIPMFYSVGFVILIPLVFTIAASTGLPLLYVGIPMLASLSVTHGYLPPHPAPTSIAEMFQADFGKTLLYGIIVAIPAIVVAGPILSRRFKNIKASPLKEFVNPVLLKDHEMPAMSTSILTALLPVILIALAALGGLLLSEGHWLRDILETLGDPVIAMLLAVLLAIFTLGLSRGRTMEQVMNSLGEGVTGVTMIFMIIAGSGALKQVLVASGVSAYIGEVMQESSISPLLLGWGLATLIRVCVGSATVAGLTAAGIMLPLVQGGGVSPELMVLAIGSGSLMLSHVNDSGFWLFKEYFSLSVKDTLKTWTVMETAVGVMGLVGVLILNQFISL</sequence>
<dbReference type="Pfam" id="PF02447">
    <property type="entry name" value="GntP_permease"/>
    <property type="match status" value="1"/>
</dbReference>
<dbReference type="STRING" id="400055.SAMN04490243_1433"/>
<evidence type="ECO:0000313" key="10">
    <source>
        <dbReference type="Proteomes" id="UP000199534"/>
    </source>
</evidence>
<evidence type="ECO:0000256" key="5">
    <source>
        <dbReference type="ARBA" id="ARBA00022989"/>
    </source>
</evidence>
<feature type="transmembrane region" description="Helical" evidence="8">
    <location>
        <begin position="28"/>
        <end position="47"/>
    </location>
</feature>
<reference evidence="9 10" key="1">
    <citation type="submission" date="2016-10" db="EMBL/GenBank/DDBJ databases">
        <authorList>
            <person name="de Groot N.N."/>
        </authorList>
    </citation>
    <scope>NUCLEOTIDE SEQUENCE [LARGE SCALE GENOMIC DNA]</scope>
    <source>
        <strain evidence="9 10">DSM 21019</strain>
    </source>
</reference>
<protein>
    <submittedName>
        <fullName evidence="9">Gluconate permease GntT</fullName>
    </submittedName>
</protein>
<keyword evidence="3" id="KW-1003">Cell membrane</keyword>
<dbReference type="PIRSF" id="PIRSF002746">
    <property type="entry name" value="Gluconate_transporter"/>
    <property type="match status" value="1"/>
</dbReference>
<dbReference type="NCBIfam" id="TIGR00791">
    <property type="entry name" value="gntP"/>
    <property type="match status" value="1"/>
</dbReference>
<dbReference type="EMBL" id="FOYQ01000001">
    <property type="protein sequence ID" value="SFR38752.1"/>
    <property type="molecule type" value="Genomic_DNA"/>
</dbReference>
<evidence type="ECO:0000256" key="8">
    <source>
        <dbReference type="SAM" id="Phobius"/>
    </source>
</evidence>
<keyword evidence="4 8" id="KW-0812">Transmembrane</keyword>